<feature type="transmembrane region" description="Helical" evidence="1">
    <location>
        <begin position="20"/>
        <end position="43"/>
    </location>
</feature>
<proteinExistence type="predicted"/>
<dbReference type="Proteomes" id="UP000176938">
    <property type="component" value="Unassembled WGS sequence"/>
</dbReference>
<reference evidence="2 3" key="1">
    <citation type="journal article" date="2016" name="Nat. Commun.">
        <title>Thousands of microbial genomes shed light on interconnected biogeochemical processes in an aquifer system.</title>
        <authorList>
            <person name="Anantharaman K."/>
            <person name="Brown C.T."/>
            <person name="Hug L.A."/>
            <person name="Sharon I."/>
            <person name="Castelle C.J."/>
            <person name="Probst A.J."/>
            <person name="Thomas B.C."/>
            <person name="Singh A."/>
            <person name="Wilkins M.J."/>
            <person name="Karaoz U."/>
            <person name="Brodie E.L."/>
            <person name="Williams K.H."/>
            <person name="Hubbard S.S."/>
            <person name="Banfield J.F."/>
        </authorList>
    </citation>
    <scope>NUCLEOTIDE SEQUENCE [LARGE SCALE GENOMIC DNA]</scope>
</reference>
<evidence type="ECO:0000256" key="1">
    <source>
        <dbReference type="SAM" id="Phobius"/>
    </source>
</evidence>
<dbReference type="AlphaFoldDB" id="A0A1F4R4N3"/>
<gene>
    <name evidence="2" type="ORF">A3H38_03620</name>
</gene>
<keyword evidence="1" id="KW-0472">Membrane</keyword>
<sequence>MKKTIPAGPPAGRAGKQGSAIIIIIIIISLLGTLSALSVKIVYNYLASANSGLNREQAFWLAEAGLAKAGVEITHNPNWYTDIPYYPEDNVGWLINYAVGQINSLGEGSFKIVREMGKDRLYSIGLKGSGVVVLKLRFSPPPFTNLEWQEI</sequence>
<name>A0A1F4R4N3_UNCSA</name>
<organism evidence="2 3">
    <name type="scientific">candidate division WOR-1 bacterium RIFCSPLOWO2_02_FULL_46_20</name>
    <dbReference type="NCBI Taxonomy" id="1802567"/>
    <lineage>
        <taxon>Bacteria</taxon>
        <taxon>Bacillati</taxon>
        <taxon>Saganbacteria</taxon>
    </lineage>
</organism>
<keyword evidence="1" id="KW-0812">Transmembrane</keyword>
<evidence type="ECO:0000313" key="2">
    <source>
        <dbReference type="EMBL" id="OGC03114.1"/>
    </source>
</evidence>
<evidence type="ECO:0008006" key="4">
    <source>
        <dbReference type="Google" id="ProtNLM"/>
    </source>
</evidence>
<dbReference type="EMBL" id="METP01000060">
    <property type="protein sequence ID" value="OGC03114.1"/>
    <property type="molecule type" value="Genomic_DNA"/>
</dbReference>
<protein>
    <recommendedName>
        <fullName evidence="4">Type 4 fimbrial biogenesis protein PilX N-terminal domain-containing protein</fullName>
    </recommendedName>
</protein>
<comment type="caution">
    <text evidence="2">The sequence shown here is derived from an EMBL/GenBank/DDBJ whole genome shotgun (WGS) entry which is preliminary data.</text>
</comment>
<accession>A0A1F4R4N3</accession>
<keyword evidence="1" id="KW-1133">Transmembrane helix</keyword>
<evidence type="ECO:0000313" key="3">
    <source>
        <dbReference type="Proteomes" id="UP000176938"/>
    </source>
</evidence>